<dbReference type="EMBL" id="JAATVY010000003">
    <property type="protein sequence ID" value="NJC69442.1"/>
    <property type="molecule type" value="Genomic_DNA"/>
</dbReference>
<dbReference type="SUPFAM" id="SSF51445">
    <property type="entry name" value="(Trans)glycosidases"/>
    <property type="match status" value="1"/>
</dbReference>
<evidence type="ECO:0000256" key="2">
    <source>
        <dbReference type="ARBA" id="ARBA00023295"/>
    </source>
</evidence>
<accession>A0ABX0XU79</accession>
<evidence type="ECO:0000259" key="3">
    <source>
        <dbReference type="SMART" id="SM00642"/>
    </source>
</evidence>
<reference evidence="4 5" key="1">
    <citation type="submission" date="2020-03" db="EMBL/GenBank/DDBJ databases">
        <title>WGS of the type strain of Planosporangium spp.</title>
        <authorList>
            <person name="Thawai C."/>
        </authorList>
    </citation>
    <scope>NUCLEOTIDE SEQUENCE [LARGE SCALE GENOMIC DNA]</scope>
    <source>
        <strain evidence="4 5">TBRC 5610</strain>
    </source>
</reference>
<evidence type="ECO:0000313" key="4">
    <source>
        <dbReference type="EMBL" id="NJC69442.1"/>
    </source>
</evidence>
<dbReference type="CDD" id="cd11338">
    <property type="entry name" value="AmyAc_CMD"/>
    <property type="match status" value="1"/>
</dbReference>
<dbReference type="Proteomes" id="UP000722989">
    <property type="component" value="Unassembled WGS sequence"/>
</dbReference>
<evidence type="ECO:0000313" key="5">
    <source>
        <dbReference type="Proteomes" id="UP000722989"/>
    </source>
</evidence>
<organism evidence="4 5">
    <name type="scientific">Planosporangium thailandense</name>
    <dbReference type="NCBI Taxonomy" id="765197"/>
    <lineage>
        <taxon>Bacteria</taxon>
        <taxon>Bacillati</taxon>
        <taxon>Actinomycetota</taxon>
        <taxon>Actinomycetes</taxon>
        <taxon>Micromonosporales</taxon>
        <taxon>Micromonosporaceae</taxon>
        <taxon>Planosporangium</taxon>
    </lineage>
</organism>
<evidence type="ECO:0000256" key="1">
    <source>
        <dbReference type="ARBA" id="ARBA00022801"/>
    </source>
</evidence>
<protein>
    <submittedName>
        <fullName evidence="4">DUF3459 domain-containing protein</fullName>
    </submittedName>
</protein>
<gene>
    <name evidence="4" type="ORF">HC031_06870</name>
</gene>
<dbReference type="InterPro" id="IPR017853">
    <property type="entry name" value="GH"/>
</dbReference>
<keyword evidence="2" id="KW-0326">Glycosidase</keyword>
<keyword evidence="5" id="KW-1185">Reference proteome</keyword>
<dbReference type="CDD" id="cd02857">
    <property type="entry name" value="E_set_CDase_PDE_N"/>
    <property type="match status" value="1"/>
</dbReference>
<dbReference type="Gene3D" id="3.20.20.80">
    <property type="entry name" value="Glycosidases"/>
    <property type="match status" value="1"/>
</dbReference>
<feature type="domain" description="Glycosyl hydrolase family 13 catalytic" evidence="3">
    <location>
        <begin position="121"/>
        <end position="492"/>
    </location>
</feature>
<dbReference type="InterPro" id="IPR006047">
    <property type="entry name" value="GH13_cat_dom"/>
</dbReference>
<dbReference type="PANTHER" id="PTHR10357:SF210">
    <property type="entry name" value="MALTODEXTRIN GLUCOSIDASE"/>
    <property type="match status" value="1"/>
</dbReference>
<dbReference type="RefSeq" id="WP_167924310.1">
    <property type="nucleotide sequence ID" value="NZ_JAATVY010000003.1"/>
</dbReference>
<dbReference type="InterPro" id="IPR045857">
    <property type="entry name" value="O16G_dom_2"/>
</dbReference>
<sequence>MKPHHDGSPLYVSDPAPGLGDTVTVFLRAPASVRTVHLRAVSDGEPEFAAAVLDRTTGGENWWRAPVPVHNPVTRYRWLLDGARWLNALGTAEHDVPDAYDFRLVAYDPPPAWAADAVVYQIFPDRFARSFDRPLPEWAVPCDWDTPVCGRGPQTPRQVYGGDLDGIRARLDHLQRLGVDTVYLTPVFPARSNHRYDATAFDTVDPLLGGEAALHRLADTLHARGMRLLGDLTTNHCGVAHPWFQAALAGGPERELFYVDADGGYESWRGVPSLPKFNWGSAELRRRFTDIAVRWLDVLDGWRIDVANMTGRLGAEDRTHEVAALLRAAVVRARPDAVVLAEHFHDFTGDLDSDGWHGSMNYAGFTRPLWSWLRGPDLDLADFLGAPGGVPSRGAAAAVATMRAVNGLVSWRAYTHSWNLLGSHDTARIATVTGDPARHEVAVGLLMTLPGVPMIFAGDEFGLTGETGEASRTPMPWDRPVLPFYRDLIALRRAHPALRSGGLRWVRAGDDGLAFLRETADEALLVLARRAPGPPSALVPADAALVYGSDLFEVWTLP</sequence>
<comment type="caution">
    <text evidence="4">The sequence shown here is derived from an EMBL/GenBank/DDBJ whole genome shotgun (WGS) entry which is preliminary data.</text>
</comment>
<name>A0ABX0XU79_9ACTN</name>
<dbReference type="Gene3D" id="3.90.400.10">
    <property type="entry name" value="Oligo-1,6-glucosidase, Domain 2"/>
    <property type="match status" value="1"/>
</dbReference>
<dbReference type="SMART" id="SM00642">
    <property type="entry name" value="Aamy"/>
    <property type="match status" value="1"/>
</dbReference>
<dbReference type="PANTHER" id="PTHR10357">
    <property type="entry name" value="ALPHA-AMYLASE FAMILY MEMBER"/>
    <property type="match status" value="1"/>
</dbReference>
<dbReference type="InterPro" id="IPR004185">
    <property type="entry name" value="Glyco_hydro_13_lg-like_dom"/>
</dbReference>
<proteinExistence type="predicted"/>
<keyword evidence="1" id="KW-0378">Hydrolase</keyword>
<dbReference type="Pfam" id="PF00128">
    <property type="entry name" value="Alpha-amylase"/>
    <property type="match status" value="1"/>
</dbReference>